<dbReference type="PANTHER" id="PTHR43355:SF2">
    <property type="entry name" value="FLAVIN REDUCTASE (NADPH)"/>
    <property type="match status" value="1"/>
</dbReference>
<dbReference type="InterPro" id="IPR016040">
    <property type="entry name" value="NAD(P)-bd_dom"/>
</dbReference>
<dbReference type="CDD" id="cd05244">
    <property type="entry name" value="BVR-B_like_SDR_a"/>
    <property type="match status" value="1"/>
</dbReference>
<gene>
    <name evidence="2" type="ORF">CLV31_10173</name>
</gene>
<dbReference type="Pfam" id="PF13460">
    <property type="entry name" value="NAD_binding_10"/>
    <property type="match status" value="1"/>
</dbReference>
<evidence type="ECO:0000259" key="1">
    <source>
        <dbReference type="Pfam" id="PF13460"/>
    </source>
</evidence>
<dbReference type="OrthoDB" id="9790734at2"/>
<dbReference type="Gene3D" id="3.40.50.720">
    <property type="entry name" value="NAD(P)-binding Rossmann-like Domain"/>
    <property type="match status" value="1"/>
</dbReference>
<name>A0A326RZA2_9BACT</name>
<dbReference type="AlphaFoldDB" id="A0A326RZA2"/>
<dbReference type="Proteomes" id="UP000248917">
    <property type="component" value="Unassembled WGS sequence"/>
</dbReference>
<proteinExistence type="predicted"/>
<keyword evidence="3" id="KW-1185">Reference proteome</keyword>
<dbReference type="GO" id="GO:0042602">
    <property type="term" value="F:riboflavin reductase (NADPH) activity"/>
    <property type="evidence" value="ECO:0007669"/>
    <property type="project" value="TreeGrafter"/>
</dbReference>
<dbReference type="GO" id="GO:0004074">
    <property type="term" value="F:biliverdin reductase [NAD(P)H] activity"/>
    <property type="evidence" value="ECO:0007669"/>
    <property type="project" value="TreeGrafter"/>
</dbReference>
<sequence>MKTIALIGATGRTGQLFLEKALSAGYAVKALVRAPEKLKLRHPKLNLIEGSVLNEETVELVVQNTDIVVSLFGHVKGSPDGLQTQGTKLIIKAMKAHGIRRIISLSGGGLPYPEKDQPKFADKLIRFIMGIAVPKILKDAKDHHLILEKSGLDWIIVRGPRLTDEPEKGNYRVGWVGVNASTKIGRADLADFILRQLEDKTYIRQMPFVSY</sequence>
<dbReference type="SUPFAM" id="SSF51735">
    <property type="entry name" value="NAD(P)-binding Rossmann-fold domains"/>
    <property type="match status" value="1"/>
</dbReference>
<evidence type="ECO:0000313" key="3">
    <source>
        <dbReference type="Proteomes" id="UP000248917"/>
    </source>
</evidence>
<comment type="caution">
    <text evidence="2">The sequence shown here is derived from an EMBL/GenBank/DDBJ whole genome shotgun (WGS) entry which is preliminary data.</text>
</comment>
<feature type="domain" description="NAD(P)-binding" evidence="1">
    <location>
        <begin position="8"/>
        <end position="199"/>
    </location>
</feature>
<dbReference type="InterPro" id="IPR036291">
    <property type="entry name" value="NAD(P)-bd_dom_sf"/>
</dbReference>
<dbReference type="EMBL" id="QKTX01000001">
    <property type="protein sequence ID" value="PZV87201.1"/>
    <property type="molecule type" value="Genomic_DNA"/>
</dbReference>
<evidence type="ECO:0000313" key="2">
    <source>
        <dbReference type="EMBL" id="PZV87201.1"/>
    </source>
</evidence>
<dbReference type="InterPro" id="IPR051606">
    <property type="entry name" value="Polyketide_Oxido-like"/>
</dbReference>
<reference evidence="2 3" key="1">
    <citation type="submission" date="2018-06" db="EMBL/GenBank/DDBJ databases">
        <title>Genomic Encyclopedia of Archaeal and Bacterial Type Strains, Phase II (KMG-II): from individual species to whole genera.</title>
        <authorList>
            <person name="Goeker M."/>
        </authorList>
    </citation>
    <scope>NUCLEOTIDE SEQUENCE [LARGE SCALE GENOMIC DNA]</scope>
    <source>
        <strain evidence="2 3">T4</strain>
    </source>
</reference>
<organism evidence="2 3">
    <name type="scientific">Algoriphagus aquaeductus</name>
    <dbReference type="NCBI Taxonomy" id="475299"/>
    <lineage>
        <taxon>Bacteria</taxon>
        <taxon>Pseudomonadati</taxon>
        <taxon>Bacteroidota</taxon>
        <taxon>Cytophagia</taxon>
        <taxon>Cytophagales</taxon>
        <taxon>Cyclobacteriaceae</taxon>
        <taxon>Algoriphagus</taxon>
    </lineage>
</organism>
<accession>A0A326RZA2</accession>
<dbReference type="RefSeq" id="WP_111390893.1">
    <property type="nucleotide sequence ID" value="NZ_QKTX01000001.1"/>
</dbReference>
<dbReference type="PANTHER" id="PTHR43355">
    <property type="entry name" value="FLAVIN REDUCTASE (NADPH)"/>
    <property type="match status" value="1"/>
</dbReference>
<protein>
    <submittedName>
        <fullName evidence="2">Putative NADH-flavin reductase</fullName>
    </submittedName>
</protein>